<dbReference type="InterPro" id="IPR012337">
    <property type="entry name" value="RNaseH-like_sf"/>
</dbReference>
<proteinExistence type="predicted"/>
<dbReference type="PANTHER" id="PTHR30231">
    <property type="entry name" value="DNA POLYMERASE III SUBUNIT EPSILON"/>
    <property type="match status" value="1"/>
</dbReference>
<dbReference type="InterPro" id="IPR013520">
    <property type="entry name" value="Ribonucl_H"/>
</dbReference>
<dbReference type="Pfam" id="PF00929">
    <property type="entry name" value="RNase_T"/>
    <property type="match status" value="1"/>
</dbReference>
<name>A0A3P1SHS0_9ACTO</name>
<keyword evidence="4" id="KW-1185">Reference proteome</keyword>
<dbReference type="OrthoDB" id="9803913at2"/>
<dbReference type="SUPFAM" id="SSF53098">
    <property type="entry name" value="Ribonuclease H-like"/>
    <property type="match status" value="1"/>
</dbReference>
<evidence type="ECO:0000259" key="2">
    <source>
        <dbReference type="SMART" id="SM00479"/>
    </source>
</evidence>
<comment type="caution">
    <text evidence="3">The sequence shown here is derived from an EMBL/GenBank/DDBJ whole genome shotgun (WGS) entry which is preliminary data.</text>
</comment>
<protein>
    <submittedName>
        <fullName evidence="3">DNA polymerase III subunit epsilon</fullName>
    </submittedName>
</protein>
<dbReference type="EMBL" id="RQZF01000001">
    <property type="protein sequence ID" value="RRC96554.1"/>
    <property type="molecule type" value="Genomic_DNA"/>
</dbReference>
<feature type="domain" description="Exonuclease" evidence="2">
    <location>
        <begin position="39"/>
        <end position="206"/>
    </location>
</feature>
<evidence type="ECO:0000256" key="1">
    <source>
        <dbReference type="SAM" id="MobiDB-lite"/>
    </source>
</evidence>
<organism evidence="3 4">
    <name type="scientific">Schaalia canis</name>
    <dbReference type="NCBI Taxonomy" id="100469"/>
    <lineage>
        <taxon>Bacteria</taxon>
        <taxon>Bacillati</taxon>
        <taxon>Actinomycetota</taxon>
        <taxon>Actinomycetes</taxon>
        <taxon>Actinomycetales</taxon>
        <taxon>Actinomycetaceae</taxon>
        <taxon>Schaalia</taxon>
    </lineage>
</organism>
<dbReference type="Gene3D" id="3.30.420.10">
    <property type="entry name" value="Ribonuclease H-like superfamily/Ribonuclease H"/>
    <property type="match status" value="1"/>
</dbReference>
<reference evidence="3 4" key="1">
    <citation type="submission" date="2018-11" db="EMBL/GenBank/DDBJ databases">
        <title>Genomes From Bacteria Associated with the Canine Oral Cavity: a Test Case for Automated Genome-Based Taxonomic Assignment.</title>
        <authorList>
            <person name="Coil D.A."/>
            <person name="Jospin G."/>
            <person name="Darling A.E."/>
            <person name="Wallis C."/>
            <person name="Davis I.J."/>
            <person name="Harris S."/>
            <person name="Eisen J.A."/>
            <person name="Holcombe L.J."/>
            <person name="O'Flynn C."/>
        </authorList>
    </citation>
    <scope>NUCLEOTIDE SEQUENCE [LARGE SCALE GENOMIC DNA]</scope>
    <source>
        <strain evidence="3 4">OH770</strain>
    </source>
</reference>
<dbReference type="GO" id="GO:0008408">
    <property type="term" value="F:3'-5' exonuclease activity"/>
    <property type="evidence" value="ECO:0007669"/>
    <property type="project" value="TreeGrafter"/>
</dbReference>
<dbReference type="SMART" id="SM00479">
    <property type="entry name" value="EXOIII"/>
    <property type="match status" value="1"/>
</dbReference>
<dbReference type="GO" id="GO:0005829">
    <property type="term" value="C:cytosol"/>
    <property type="evidence" value="ECO:0007669"/>
    <property type="project" value="TreeGrafter"/>
</dbReference>
<evidence type="ECO:0000313" key="4">
    <source>
        <dbReference type="Proteomes" id="UP000280444"/>
    </source>
</evidence>
<dbReference type="PANTHER" id="PTHR30231:SF42">
    <property type="entry name" value="EXONUCLEASE"/>
    <property type="match status" value="1"/>
</dbReference>
<dbReference type="AlphaFoldDB" id="A0A3P1SHS0"/>
<sequence>MSASIQGTSARRPSPSSSRSTSRKRGGYVPSAEQLMAREFVAVDFETANRQGGVSACQIALVKVYDGRIVDRFVSYLLPPHGFQRFEFTYLHGISFADVQRAPSWDGIGGVVGDFIGALPVYAHNAAFDARVWRELDAYYQVNTYPRSFHCSYRLAARVMPGLENHKLPTVARACVPEYRLNHHRADSDAEACALIVASLQRPEIAAQLL</sequence>
<accession>A0A3P1SHS0</accession>
<gene>
    <name evidence="3" type="ORF">EII11_00895</name>
</gene>
<dbReference type="Proteomes" id="UP000280444">
    <property type="component" value="Unassembled WGS sequence"/>
</dbReference>
<feature type="compositionally biased region" description="Low complexity" evidence="1">
    <location>
        <begin position="8"/>
        <end position="20"/>
    </location>
</feature>
<feature type="region of interest" description="Disordered" evidence="1">
    <location>
        <begin position="1"/>
        <end position="28"/>
    </location>
</feature>
<evidence type="ECO:0000313" key="3">
    <source>
        <dbReference type="EMBL" id="RRC96554.1"/>
    </source>
</evidence>
<dbReference type="GO" id="GO:0003676">
    <property type="term" value="F:nucleic acid binding"/>
    <property type="evidence" value="ECO:0007669"/>
    <property type="project" value="InterPro"/>
</dbReference>
<dbReference type="InterPro" id="IPR036397">
    <property type="entry name" value="RNaseH_sf"/>
</dbReference>